<feature type="transmembrane region" description="Helical" evidence="5">
    <location>
        <begin position="359"/>
        <end position="382"/>
    </location>
</feature>
<dbReference type="AlphaFoldDB" id="A0A2A2LNC3"/>
<dbReference type="STRING" id="2018661.A0A2A2LNC3"/>
<evidence type="ECO:0000313" key="8">
    <source>
        <dbReference type="Proteomes" id="UP000218231"/>
    </source>
</evidence>
<name>A0A2A2LNC3_9BILA</name>
<keyword evidence="8" id="KW-1185">Reference proteome</keyword>
<dbReference type="GO" id="GO:0005774">
    <property type="term" value="C:vacuolar membrane"/>
    <property type="evidence" value="ECO:0007669"/>
    <property type="project" value="TreeGrafter"/>
</dbReference>
<dbReference type="OrthoDB" id="1684102at2759"/>
<evidence type="ECO:0000256" key="2">
    <source>
        <dbReference type="ARBA" id="ARBA00022692"/>
    </source>
</evidence>
<gene>
    <name evidence="7" type="ORF">WR25_15422</name>
</gene>
<evidence type="ECO:0000256" key="5">
    <source>
        <dbReference type="SAM" id="Phobius"/>
    </source>
</evidence>
<dbReference type="PANTHER" id="PTHR22950:SF193">
    <property type="entry name" value="AMINO ACID TRANSPORTER TRANSMEMBRANE DOMAIN-CONTAINING PROTEIN"/>
    <property type="match status" value="1"/>
</dbReference>
<feature type="transmembrane region" description="Helical" evidence="5">
    <location>
        <begin position="113"/>
        <end position="132"/>
    </location>
</feature>
<feature type="transmembrane region" description="Helical" evidence="5">
    <location>
        <begin position="465"/>
        <end position="485"/>
    </location>
</feature>
<dbReference type="GO" id="GO:0015179">
    <property type="term" value="F:L-amino acid transmembrane transporter activity"/>
    <property type="evidence" value="ECO:0007669"/>
    <property type="project" value="TreeGrafter"/>
</dbReference>
<feature type="transmembrane region" description="Helical" evidence="5">
    <location>
        <begin position="177"/>
        <end position="198"/>
    </location>
</feature>
<comment type="caution">
    <text evidence="7">The sequence shown here is derived from an EMBL/GenBank/DDBJ whole genome shotgun (WGS) entry which is preliminary data.</text>
</comment>
<feature type="transmembrane region" description="Helical" evidence="5">
    <location>
        <begin position="89"/>
        <end position="107"/>
    </location>
</feature>
<protein>
    <recommendedName>
        <fullName evidence="6">Amino acid transporter transmembrane domain-containing protein</fullName>
    </recommendedName>
</protein>
<dbReference type="EMBL" id="LIAE01006555">
    <property type="protein sequence ID" value="PAV87659.1"/>
    <property type="molecule type" value="Genomic_DNA"/>
</dbReference>
<sequence>MHLKTDSDRTRANYSSTAETLPMIEISEDGTATTSNGIATITGNDYANGTVKSRKKSAGSISATEENTARPDDKVAAIQRTKGTSATSGLLNFICGMIGPGCFSVAASFKLAGLWAGMGLLFLMGGLSLISMHKIVRCSQYLATIIGDQTLDYGDMANEACKHSFSKFRRHGKIAKWIVNGSLLTFQLGVLSVCFVFVSDHIIEIVQYFNNDKPVPLSSQEIMLIYFFPQLLLSFIGNIKLITYLSLAGNFIIFTAIALIIKELLTHTHYNSSDLPWITDLNGISLSAGALIYSFEGQAMVLPLENSLRHGEDMRGFTGVLSTAMNLVILFYAFLGFFGYLTFGSETLGSLTLNLPNNLISVIVKILLTTKVFVGSALQLYVIVEMLWPIISQRLERKWLLKLGPYLLRAALTLFSLCLAISVPNLVNIIPLVGITSGMLLSLILPSCLDSLVFLYYLHKKGDKFWFYAKLIENTILFVLGWFFLVTGLQSTIQQLVHGS</sequence>
<feature type="transmembrane region" description="Helical" evidence="5">
    <location>
        <begin position="403"/>
        <end position="423"/>
    </location>
</feature>
<organism evidence="7 8">
    <name type="scientific">Diploscapter pachys</name>
    <dbReference type="NCBI Taxonomy" id="2018661"/>
    <lineage>
        <taxon>Eukaryota</taxon>
        <taxon>Metazoa</taxon>
        <taxon>Ecdysozoa</taxon>
        <taxon>Nematoda</taxon>
        <taxon>Chromadorea</taxon>
        <taxon>Rhabditida</taxon>
        <taxon>Rhabditina</taxon>
        <taxon>Rhabditomorpha</taxon>
        <taxon>Rhabditoidea</taxon>
        <taxon>Rhabditidae</taxon>
        <taxon>Diploscapter</taxon>
    </lineage>
</organism>
<dbReference type="Pfam" id="PF01490">
    <property type="entry name" value="Aa_trans"/>
    <property type="match status" value="1"/>
</dbReference>
<feature type="transmembrane region" description="Helical" evidence="5">
    <location>
        <begin position="316"/>
        <end position="339"/>
    </location>
</feature>
<keyword evidence="4 5" id="KW-0472">Membrane</keyword>
<evidence type="ECO:0000256" key="3">
    <source>
        <dbReference type="ARBA" id="ARBA00022989"/>
    </source>
</evidence>
<proteinExistence type="predicted"/>
<feature type="domain" description="Amino acid transporter transmembrane" evidence="6">
    <location>
        <begin position="83"/>
        <end position="489"/>
    </location>
</feature>
<feature type="transmembrane region" description="Helical" evidence="5">
    <location>
        <begin position="218"/>
        <end position="236"/>
    </location>
</feature>
<keyword evidence="2 5" id="KW-0812">Transmembrane</keyword>
<reference evidence="7 8" key="1">
    <citation type="journal article" date="2017" name="Curr. Biol.">
        <title>Genome architecture and evolution of a unichromosomal asexual nematode.</title>
        <authorList>
            <person name="Fradin H."/>
            <person name="Zegar C."/>
            <person name="Gutwein M."/>
            <person name="Lucas J."/>
            <person name="Kovtun M."/>
            <person name="Corcoran D."/>
            <person name="Baugh L.R."/>
            <person name="Kiontke K."/>
            <person name="Gunsalus K."/>
            <person name="Fitch D.H."/>
            <person name="Piano F."/>
        </authorList>
    </citation>
    <scope>NUCLEOTIDE SEQUENCE [LARGE SCALE GENOMIC DNA]</scope>
    <source>
        <strain evidence="7">PF1309</strain>
    </source>
</reference>
<keyword evidence="3 5" id="KW-1133">Transmembrane helix</keyword>
<comment type="subcellular location">
    <subcellularLocation>
        <location evidence="1">Membrane</location>
        <topology evidence="1">Multi-pass membrane protein</topology>
    </subcellularLocation>
</comment>
<evidence type="ECO:0000256" key="1">
    <source>
        <dbReference type="ARBA" id="ARBA00004141"/>
    </source>
</evidence>
<evidence type="ECO:0000313" key="7">
    <source>
        <dbReference type="EMBL" id="PAV87659.1"/>
    </source>
</evidence>
<feature type="transmembrane region" description="Helical" evidence="5">
    <location>
        <begin position="241"/>
        <end position="261"/>
    </location>
</feature>
<dbReference type="Proteomes" id="UP000218231">
    <property type="component" value="Unassembled WGS sequence"/>
</dbReference>
<accession>A0A2A2LNC3</accession>
<dbReference type="PANTHER" id="PTHR22950">
    <property type="entry name" value="AMINO ACID TRANSPORTER"/>
    <property type="match status" value="1"/>
</dbReference>
<evidence type="ECO:0000256" key="4">
    <source>
        <dbReference type="ARBA" id="ARBA00023136"/>
    </source>
</evidence>
<evidence type="ECO:0000259" key="6">
    <source>
        <dbReference type="Pfam" id="PF01490"/>
    </source>
</evidence>
<feature type="transmembrane region" description="Helical" evidence="5">
    <location>
        <begin position="281"/>
        <end position="304"/>
    </location>
</feature>
<feature type="transmembrane region" description="Helical" evidence="5">
    <location>
        <begin position="429"/>
        <end position="458"/>
    </location>
</feature>
<dbReference type="InterPro" id="IPR013057">
    <property type="entry name" value="AA_transpt_TM"/>
</dbReference>